<feature type="compositionally biased region" description="Basic and acidic residues" evidence="1">
    <location>
        <begin position="77"/>
        <end position="87"/>
    </location>
</feature>
<dbReference type="SMART" id="SM00513">
    <property type="entry name" value="SAP"/>
    <property type="match status" value="1"/>
</dbReference>
<dbReference type="SUPFAM" id="SSF68906">
    <property type="entry name" value="SAP domain"/>
    <property type="match status" value="1"/>
</dbReference>
<feature type="signal peptide" evidence="2">
    <location>
        <begin position="1"/>
        <end position="18"/>
    </location>
</feature>
<dbReference type="InterPro" id="IPR009080">
    <property type="entry name" value="tRNAsynth_Ia_anticodon-bd"/>
</dbReference>
<dbReference type="SUPFAM" id="SSF47323">
    <property type="entry name" value="Anticodon-binding domain of a subclass of class I aminoacyl-tRNA synthetases"/>
    <property type="match status" value="2"/>
</dbReference>
<sequence>MRFHAALSLLLSFKISDAFVINPVLTSKLAVLPTKQTAATTFLSSSKEQGGWYDDYEDFVQTLDFKDGGWDGGADAPFDKSSSDGSRRFGRNKGGNGRGKAAGRGDFAHDYARDPADTNPADEGLVNDLLSQRTMLRRKGLFDEADNVRDTLLNVHGVTVWDKDRVWTTQPQGGRGGGRRDTRDRFGGRGGGGRGERGGRGGRGRGSGRGRGRERQLNEHGHDYYQTGGPIDPSVCSLPEKEIHMLIRERMECKFDRNFEMADSIERELMSYGVNVHDGFKKWRADGEGWSRDGGSRDRAPREAKVYCQRGPGIGLSQDDIEAITKLVEERSEAKATGEYDKADAIFAKLTDTYNVNVDDRQGEWALRHEEYQMSSDTAIVPDESVQRIIGEKLAERILARKNRDFDLADAIRQELKREYMVEIDDRSKEWKVCHPEGAKWADEDDVEGDDYGYLNIVSKDEFERDEDEDDLEDEDSESDNSEISDHDEGVINEFASDLSSLTIPELKERLRDAGLPVSGKKAELIERLANAP</sequence>
<protein>
    <recommendedName>
        <fullName evidence="3">SAP domain-containing protein</fullName>
    </recommendedName>
</protein>
<feature type="region of interest" description="Disordered" evidence="1">
    <location>
        <begin position="74"/>
        <end position="125"/>
    </location>
</feature>
<reference evidence="4 5" key="1">
    <citation type="journal article" date="2020" name="G3 (Bethesda)">
        <title>Improved Reference Genome for Cyclotella cryptica CCMP332, a Model for Cell Wall Morphogenesis, Salinity Adaptation, and Lipid Production in Diatoms (Bacillariophyta).</title>
        <authorList>
            <person name="Roberts W.R."/>
            <person name="Downey K.M."/>
            <person name="Ruck E.C."/>
            <person name="Traller J.C."/>
            <person name="Alverson A.J."/>
        </authorList>
    </citation>
    <scope>NUCLEOTIDE SEQUENCE [LARGE SCALE GENOMIC DNA]</scope>
    <source>
        <strain evidence="4 5">CCMP332</strain>
    </source>
</reference>
<proteinExistence type="predicted"/>
<dbReference type="Gene3D" id="1.10.720.30">
    <property type="entry name" value="SAP domain"/>
    <property type="match status" value="1"/>
</dbReference>
<dbReference type="Pfam" id="PF02037">
    <property type="entry name" value="SAP"/>
    <property type="match status" value="1"/>
</dbReference>
<accession>A0ABD3PWD1</accession>
<evidence type="ECO:0000256" key="2">
    <source>
        <dbReference type="SAM" id="SignalP"/>
    </source>
</evidence>
<dbReference type="EMBL" id="JABMIG020000111">
    <property type="protein sequence ID" value="KAL3791671.1"/>
    <property type="molecule type" value="Genomic_DNA"/>
</dbReference>
<feature type="compositionally biased region" description="Gly residues" evidence="1">
    <location>
        <begin position="92"/>
        <end position="102"/>
    </location>
</feature>
<evidence type="ECO:0000259" key="3">
    <source>
        <dbReference type="PROSITE" id="PS50800"/>
    </source>
</evidence>
<dbReference type="AlphaFoldDB" id="A0ABD3PWD1"/>
<feature type="region of interest" description="Disordered" evidence="1">
    <location>
        <begin position="166"/>
        <end position="233"/>
    </location>
</feature>
<keyword evidence="2" id="KW-0732">Signal</keyword>
<feature type="region of interest" description="Disordered" evidence="1">
    <location>
        <begin position="459"/>
        <end position="492"/>
    </location>
</feature>
<name>A0ABD3PWD1_9STRA</name>
<feature type="compositionally biased region" description="Acidic residues" evidence="1">
    <location>
        <begin position="464"/>
        <end position="483"/>
    </location>
</feature>
<dbReference type="Proteomes" id="UP001516023">
    <property type="component" value="Unassembled WGS sequence"/>
</dbReference>
<evidence type="ECO:0000313" key="4">
    <source>
        <dbReference type="EMBL" id="KAL3791671.1"/>
    </source>
</evidence>
<evidence type="ECO:0000256" key="1">
    <source>
        <dbReference type="SAM" id="MobiDB-lite"/>
    </source>
</evidence>
<feature type="domain" description="SAP" evidence="3">
    <location>
        <begin position="499"/>
        <end position="533"/>
    </location>
</feature>
<feature type="compositionally biased region" description="Basic and acidic residues" evidence="1">
    <location>
        <begin position="178"/>
        <end position="187"/>
    </location>
</feature>
<feature type="compositionally biased region" description="Basic and acidic residues" evidence="1">
    <location>
        <begin position="211"/>
        <end position="223"/>
    </location>
</feature>
<organism evidence="4 5">
    <name type="scientific">Cyclotella cryptica</name>
    <dbReference type="NCBI Taxonomy" id="29204"/>
    <lineage>
        <taxon>Eukaryota</taxon>
        <taxon>Sar</taxon>
        <taxon>Stramenopiles</taxon>
        <taxon>Ochrophyta</taxon>
        <taxon>Bacillariophyta</taxon>
        <taxon>Coscinodiscophyceae</taxon>
        <taxon>Thalassiosirophycidae</taxon>
        <taxon>Stephanodiscales</taxon>
        <taxon>Stephanodiscaceae</taxon>
        <taxon>Cyclotella</taxon>
    </lineage>
</organism>
<dbReference type="InterPro" id="IPR003034">
    <property type="entry name" value="SAP_dom"/>
</dbReference>
<dbReference type="Gene3D" id="1.20.120.1910">
    <property type="entry name" value="Cysteine-tRNA ligase, C-terminal anti-codon recognition domain"/>
    <property type="match status" value="1"/>
</dbReference>
<comment type="caution">
    <text evidence="4">The sequence shown here is derived from an EMBL/GenBank/DDBJ whole genome shotgun (WGS) entry which is preliminary data.</text>
</comment>
<keyword evidence="5" id="KW-1185">Reference proteome</keyword>
<feature type="chain" id="PRO_5044789433" description="SAP domain-containing protein" evidence="2">
    <location>
        <begin position="19"/>
        <end position="533"/>
    </location>
</feature>
<evidence type="ECO:0000313" key="5">
    <source>
        <dbReference type="Proteomes" id="UP001516023"/>
    </source>
</evidence>
<feature type="compositionally biased region" description="Basic and acidic residues" evidence="1">
    <location>
        <begin position="106"/>
        <end position="116"/>
    </location>
</feature>
<dbReference type="InterPro" id="IPR036361">
    <property type="entry name" value="SAP_dom_sf"/>
</dbReference>
<dbReference type="PROSITE" id="PS50800">
    <property type="entry name" value="SAP"/>
    <property type="match status" value="1"/>
</dbReference>
<feature type="compositionally biased region" description="Basic residues" evidence="1">
    <location>
        <begin position="200"/>
        <end position="210"/>
    </location>
</feature>
<gene>
    <name evidence="4" type="ORF">HJC23_003928</name>
</gene>